<dbReference type="GeneID" id="3658799"/>
<keyword evidence="1" id="KW-0812">Transmembrane</keyword>
<evidence type="ECO:0000313" key="3">
    <source>
        <dbReference type="EMBL" id="AAZ12650.1"/>
    </source>
</evidence>
<dbReference type="GO" id="GO:0005635">
    <property type="term" value="C:nuclear envelope"/>
    <property type="evidence" value="ECO:0000314"/>
    <property type="project" value="GeneDB"/>
</dbReference>
<feature type="transmembrane region" description="Helical" evidence="1">
    <location>
        <begin position="12"/>
        <end position="29"/>
    </location>
</feature>
<dbReference type="AlphaFoldDB" id="Q582K1"/>
<dbReference type="EMBL" id="AC091553">
    <property type="protein sequence ID" value="AAX78831.1"/>
    <property type="molecule type" value="Genomic_DNA"/>
</dbReference>
<protein>
    <recommendedName>
        <fullName evidence="5">T. brucei spp.-specific protein</fullName>
    </recommendedName>
</protein>
<keyword evidence="1" id="KW-0472">Membrane</keyword>
<dbReference type="PaxDb" id="5691-AAZ12650"/>
<feature type="transmembrane region" description="Helical" evidence="1">
    <location>
        <begin position="50"/>
        <end position="72"/>
    </location>
</feature>
<name>Q582K1_TRYB2</name>
<dbReference type="GO" id="GO:0020016">
    <property type="term" value="C:ciliary pocket"/>
    <property type="evidence" value="ECO:0000314"/>
    <property type="project" value="GeneDB"/>
</dbReference>
<dbReference type="RefSeq" id="XP_846209.1">
    <property type="nucleotide sequence ID" value="XM_841116.1"/>
</dbReference>
<reference evidence="3" key="2">
    <citation type="journal article" date="2005" name="Science">
        <title>Comparative genomics of trypanosomatid parasitic protozoa.</title>
        <authorList>
            <person name="El-Sayed N.M."/>
            <person name="Myler P.J."/>
            <person name="Blandin G."/>
            <person name="Berriman M."/>
            <person name="Crabtree J."/>
            <person name="Aggarwal G."/>
            <person name="Caler E."/>
            <person name="Renauld H."/>
            <person name="Worthey E.A."/>
            <person name="Hertz-Fowler C."/>
            <person name="Ghedin E."/>
            <person name="Peacock C."/>
            <person name="Bartholomeu D.C."/>
            <person name="Haas B.J."/>
            <person name="Tran A.N."/>
            <person name="Wortman J.R."/>
            <person name="Alsmark U.C."/>
            <person name="Angiuoli S."/>
            <person name="Anupama A."/>
            <person name="Badger J."/>
            <person name="Bringaud F."/>
            <person name="Cadag E."/>
            <person name="Carlton J.M."/>
            <person name="Cerqueira G.C."/>
            <person name="Creasy T."/>
            <person name="Delcher A.L."/>
            <person name="Djikeng A."/>
            <person name="Embley T.M."/>
            <person name="Hauser C."/>
            <person name="Ivens A.C."/>
            <person name="Kummerfeld S.K."/>
            <person name="Pereira-Leal J.B."/>
            <person name="Nilsson D."/>
            <person name="Peterson J."/>
            <person name="Salzberg S.L."/>
            <person name="Shallom J."/>
            <person name="Silva J.C."/>
            <person name="Sundaram J."/>
            <person name="Westenberger S."/>
            <person name="White O."/>
            <person name="Melville S.E."/>
            <person name="Donelson J.E."/>
            <person name="Andersson B."/>
            <person name="Stuart K.D."/>
            <person name="Hall N."/>
        </authorList>
    </citation>
    <scope>NUCLEOTIDE SEQUENCE</scope>
    <source>
        <strain evidence="3">927/4 GUTat10.1</strain>
    </source>
</reference>
<dbReference type="Proteomes" id="UP000008524">
    <property type="component" value="Chromosome 7"/>
</dbReference>
<evidence type="ECO:0000313" key="2">
    <source>
        <dbReference type="EMBL" id="AAX78831.1"/>
    </source>
</evidence>
<dbReference type="KEGG" id="tbr:Tb927.7.5860"/>
<dbReference type="InParanoid" id="Q582K1"/>
<evidence type="ECO:0008006" key="5">
    <source>
        <dbReference type="Google" id="ProtNLM"/>
    </source>
</evidence>
<reference evidence="2" key="1">
    <citation type="submission" date="2001-05" db="EMBL/GenBank/DDBJ databases">
        <authorList>
            <person name="El-Sayed N.M."/>
            <person name="Khalak H."/>
            <person name="Adams M.D."/>
        </authorList>
    </citation>
    <scope>NUCLEOTIDE SEQUENCE</scope>
    <source>
        <strain evidence="2">GUTat10.1</strain>
    </source>
</reference>
<evidence type="ECO:0000256" key="1">
    <source>
        <dbReference type="SAM" id="Phobius"/>
    </source>
</evidence>
<dbReference type="VEuPathDB" id="TriTrypDB:Tb927.7.5860"/>
<reference evidence="2" key="4">
    <citation type="submission" date="2005-04" db="EMBL/GenBank/DDBJ databases">
        <title>.</title>
        <authorList>
            <person name="Ghedin E."/>
            <person name="Blandin G."/>
            <person name="Bartholomeu D."/>
            <person name="Caler E."/>
            <person name="Haas B."/>
            <person name="Hannick L."/>
            <person name="Shallom J."/>
            <person name="Hou L."/>
            <person name="Djikeng A."/>
            <person name="Feldblyum T."/>
            <person name="Hostetler J."/>
            <person name="Johnson J."/>
            <person name="Jones K."/>
            <person name="Koo H.L."/>
            <person name="Larkin C."/>
            <person name="Pai G."/>
            <person name="Peterson J."/>
            <person name="Khalak H.G."/>
            <person name="Salzberg S."/>
            <person name="Simpson A.J."/>
            <person name="Tallon L."/>
            <person name="Van Aken S."/>
            <person name="Wanless D."/>
            <person name="White O."/>
            <person name="Wortman J."/>
            <person name="Fraser C.M."/>
            <person name="El-Sayed N.M.A."/>
        </authorList>
    </citation>
    <scope>NUCLEOTIDE SEQUENCE</scope>
    <source>
        <strain evidence="2">GUTat10.1</strain>
    </source>
</reference>
<organism evidence="2 4">
    <name type="scientific">Trypanosoma brucei brucei (strain 927/4 GUTat10.1)</name>
    <dbReference type="NCBI Taxonomy" id="185431"/>
    <lineage>
        <taxon>Eukaryota</taxon>
        <taxon>Discoba</taxon>
        <taxon>Euglenozoa</taxon>
        <taxon>Kinetoplastea</taxon>
        <taxon>Metakinetoplastina</taxon>
        <taxon>Trypanosomatida</taxon>
        <taxon>Trypanosomatidae</taxon>
        <taxon>Trypanosoma</taxon>
    </lineage>
</organism>
<keyword evidence="4" id="KW-1185">Reference proteome</keyword>
<evidence type="ECO:0000313" key="4">
    <source>
        <dbReference type="Proteomes" id="UP000008524"/>
    </source>
</evidence>
<reference evidence="3 4" key="3">
    <citation type="journal article" date="2005" name="Science">
        <title>The genome of the African trypanosome Trypanosoma brucei.</title>
        <authorList>
            <person name="Berriman M."/>
            <person name="Ghedin E."/>
            <person name="Hertz-Fowler C."/>
            <person name="Blandin G."/>
            <person name="Renauld H."/>
            <person name="Bartholomeu D.C."/>
            <person name="Lennard N.J."/>
            <person name="Caler E."/>
            <person name="Hamlin N.E."/>
            <person name="Haas B."/>
            <person name="Bohme U."/>
            <person name="Hannick L."/>
            <person name="Aslett M.A."/>
            <person name="Shallom J."/>
            <person name="Marcello L."/>
            <person name="Hou L."/>
            <person name="Wickstead B."/>
            <person name="Alsmark U.C."/>
            <person name="Arrowsmith C."/>
            <person name="Atkin R.J."/>
            <person name="Barron A.J."/>
            <person name="Bringaud F."/>
            <person name="Brooks K."/>
            <person name="Carrington M."/>
            <person name="Cherevach I."/>
            <person name="Chillingworth T.J."/>
            <person name="Churcher C."/>
            <person name="Clark L.N."/>
            <person name="Corton C.H."/>
            <person name="Cronin A."/>
            <person name="Davies R.M."/>
            <person name="Doggett J."/>
            <person name="Djikeng A."/>
            <person name="Feldblyum T."/>
            <person name="Field M.C."/>
            <person name="Fraser A."/>
            <person name="Goodhead I."/>
            <person name="Hance Z."/>
            <person name="Harper D."/>
            <person name="Harris B.R."/>
            <person name="Hauser H."/>
            <person name="Hostetler J."/>
            <person name="Ivens A."/>
            <person name="Jagels K."/>
            <person name="Johnson D."/>
            <person name="Johnson J."/>
            <person name="Jones K."/>
            <person name="Kerhornou A.X."/>
            <person name="Koo H."/>
            <person name="Larke N."/>
            <person name="Landfear S."/>
            <person name="Larkin C."/>
            <person name="Leech V."/>
            <person name="Line A."/>
            <person name="Lord A."/>
            <person name="Macleod A."/>
            <person name="Mooney P.J."/>
            <person name="Moule S."/>
            <person name="Martin D.M."/>
            <person name="Morgan G.W."/>
            <person name="Mungall K."/>
            <person name="Norbertczak H."/>
            <person name="Ormond D."/>
            <person name="Pai G."/>
            <person name="Peacock C.S."/>
            <person name="Peterson J."/>
            <person name="Quail M.A."/>
            <person name="Rabbinowitsch E."/>
            <person name="Rajandream M.A."/>
            <person name="Reitter C."/>
            <person name="Salzberg S.L."/>
            <person name="Sanders M."/>
            <person name="Schobel S."/>
            <person name="Sharp S."/>
            <person name="Simmonds M."/>
            <person name="Simpson A.J."/>
            <person name="Tallon L."/>
            <person name="Turner C.M."/>
            <person name="Tait A."/>
            <person name="Tivey A.R."/>
            <person name="Van Aken S."/>
            <person name="Walker D."/>
            <person name="Wanless D."/>
            <person name="Wang S."/>
            <person name="White B."/>
            <person name="White O."/>
            <person name="Whitehead S."/>
            <person name="Woodward J."/>
            <person name="Wortman J."/>
            <person name="Adams M.D."/>
            <person name="Embley T.M."/>
            <person name="Gull K."/>
            <person name="Ullu E."/>
            <person name="Barry J.D."/>
            <person name="Fairlamb A.H."/>
            <person name="Opperdoes F."/>
            <person name="Barrell B.G."/>
            <person name="Donelson J.E."/>
            <person name="Hall N."/>
            <person name="Fraser C.M."/>
            <person name="Melville S.E."/>
            <person name="El-Sayed N.M."/>
        </authorList>
    </citation>
    <scope>NUCLEOTIDE SEQUENCE [LARGE SCALE GENOMIC DNA]</scope>
    <source>
        <strain evidence="3 4">927/4 GUTat10.1</strain>
    </source>
</reference>
<dbReference type="EMBL" id="CP000070">
    <property type="protein sequence ID" value="AAZ12650.1"/>
    <property type="molecule type" value="Genomic_DNA"/>
</dbReference>
<feature type="transmembrane region" description="Helical" evidence="1">
    <location>
        <begin position="125"/>
        <end position="144"/>
    </location>
</feature>
<reference evidence="3" key="5">
    <citation type="submission" date="2005-04" db="EMBL/GenBank/DDBJ databases">
        <title>Sequencing, closure, and annotation of Trypanosoma brucei chromosomes 2 through 8.</title>
        <authorList>
            <person name="Ghedin E."/>
            <person name="Blandin G."/>
            <person name="Bartholomeu D."/>
            <person name="Caler E."/>
            <person name="Haas B."/>
            <person name="Hannick L."/>
            <person name="Shallom J."/>
            <person name="Hou L."/>
            <person name="Djikeng A."/>
            <person name="Feldblyum T."/>
            <person name="Hostetler J."/>
            <person name="Johnson J."/>
            <person name="Jones K."/>
            <person name="Koo H.L."/>
            <person name="Larkin C."/>
            <person name="Pai G."/>
            <person name="Peterson J."/>
            <person name="Khalak H.G."/>
            <person name="Salzberg S."/>
            <person name="Simpson A.J."/>
            <person name="Tallon L."/>
            <person name="Van Aken S."/>
            <person name="Wanless D."/>
            <person name="White O."/>
            <person name="Wortman J."/>
            <person name="Fraser C.M."/>
            <person name="El-Sayed N.M.A."/>
        </authorList>
    </citation>
    <scope>NUCLEOTIDE SEQUENCE</scope>
    <source>
        <strain evidence="3">927/4 GUTat10.1</strain>
    </source>
</reference>
<proteinExistence type="predicted"/>
<gene>
    <name evidence="3" type="primary">Tb07.10C21.90</name>
    <name evidence="2" type="ORF">Tb927.7.5860</name>
</gene>
<sequence length="192" mass="22463">MERPADEPQSFLFFFFLCAHLILLTNHRVRETSKKKNSSNPNRRFINGPHVLLFSSPYYNFLCCRCCCFFLYALGKRVISETVCVFFCLFAVSFFFSHINTNLLFILCACFVGLSHIHARKGDIIFLNLKYGCFIVVFFFNHMLTPHRRHVLPLYLLSIFFFFKKPCKIFTYDVCLKIEVKKKTGVVFVGGV</sequence>
<dbReference type="GO" id="GO:0005783">
    <property type="term" value="C:endoplasmic reticulum"/>
    <property type="evidence" value="ECO:0000314"/>
    <property type="project" value="GeneDB"/>
</dbReference>
<keyword evidence="1" id="KW-1133">Transmembrane helix</keyword>
<accession>D6XJB7</accession>
<accession>Q582K1</accession>